<comment type="caution">
    <text evidence="1">The sequence shown here is derived from an EMBL/GenBank/DDBJ whole genome shotgun (WGS) entry which is preliminary data.</text>
</comment>
<accession>A0ACC3CHQ7</accession>
<evidence type="ECO:0000313" key="1">
    <source>
        <dbReference type="EMBL" id="KAK1869633.1"/>
    </source>
</evidence>
<dbReference type="EMBL" id="CM020620">
    <property type="protein sequence ID" value="KAK1869633.1"/>
    <property type="molecule type" value="Genomic_DNA"/>
</dbReference>
<organism evidence="1 2">
    <name type="scientific">Pyropia yezoensis</name>
    <name type="common">Susabi-nori</name>
    <name type="synonym">Porphyra yezoensis</name>
    <dbReference type="NCBI Taxonomy" id="2788"/>
    <lineage>
        <taxon>Eukaryota</taxon>
        <taxon>Rhodophyta</taxon>
        <taxon>Bangiophyceae</taxon>
        <taxon>Bangiales</taxon>
        <taxon>Bangiaceae</taxon>
        <taxon>Pyropia</taxon>
    </lineage>
</organism>
<evidence type="ECO:0000313" key="2">
    <source>
        <dbReference type="Proteomes" id="UP000798662"/>
    </source>
</evidence>
<dbReference type="Proteomes" id="UP000798662">
    <property type="component" value="Chromosome 3"/>
</dbReference>
<keyword evidence="2" id="KW-1185">Reference proteome</keyword>
<proteinExistence type="predicted"/>
<name>A0ACC3CHQ7_PYRYE</name>
<gene>
    <name evidence="1" type="ORF">I4F81_012104</name>
</gene>
<protein>
    <submittedName>
        <fullName evidence="1">Uncharacterized protein</fullName>
    </submittedName>
</protein>
<reference evidence="1" key="1">
    <citation type="submission" date="2019-11" db="EMBL/GenBank/DDBJ databases">
        <title>Nori genome reveals adaptations in red seaweeds to the harsh intertidal environment.</title>
        <authorList>
            <person name="Wang D."/>
            <person name="Mao Y."/>
        </authorList>
    </citation>
    <scope>NUCLEOTIDE SEQUENCE</scope>
    <source>
        <tissue evidence="1">Gametophyte</tissue>
    </source>
</reference>
<sequence>MDDFEMAVLLCLDASADAAARGRALAYCDQLRSSPDAWQARFWCLTVLHDALVSRTRPLADADRAAVRSCVTAQLRSAAVAASPAYVRNKLAQLYATLIAADYPATWPGAFSTDLVTLSRDAGGRDAFFRILRAVDEDVTSVRAASPAGARVKDGMREDCISGLVATWASTVAAAAVPGATAADTEAAIAALDLIRRYAQWVDIGLFLTNDLLRVIYAALTGSAPALAPLAAASAAALSALVAKRMAPAAKASLLAALQLRALLPALATELPPQGAGDAELGFRSATVEVANLVNTVATVAIGLAGEAGGGGRGGEAATAAAEAAALVETALPVALRYIANEEDEDVAAQTLEFISAYVSAELTSELGEPLTCRLSPVICAVLAAPPSVVAAAGVAPARTAAEAHQLDEVAVTFLDLAARSYREVGASPGHALLSAVLPIYFGTRGLDHPSPRVRSRAAALLLKLVRPLRSAIAARHLGDVVPALVPRIFPLAPAGSSVAADQDALLDTAGLLLGVDPSAAATAGYLTSTLAPIIDGLRAAATAARAAAAPPSTNGGGGGGVFDAAAAQRWIAAAAQLRPPFPEAVLAPWRAACEAVLALSAAAGPAVQARTLTFLHRMVETLGEVALPFIAAAMETLVSPAAATPAELNAVVVLVNQVVSRFRAAAAPVAAELYLPLCARVAAAAPALDPVRLMAVAEADRERVELHRNWLLFIHGWAPPPPAKPGGGAAAGAGAAGGGPAAATAAASGGDEAERGAGGKIEQQLAQIEAAAAAAPNAPLPGFGDYVITAVAPACVASAVRNGIFRAPAAAAGAAATSAAPTPATPNAGAGATAAPPIGAAAYAAGSRGAGVMTANVLLQVAAARRLGDPFIAAVVAPVVGGATGADAEAVRAYAAALAASEGVVPSEELVRRFVGVVVAHRQRGGR</sequence>